<dbReference type="EMBL" id="AYYP01000063">
    <property type="protein sequence ID" value="KRM63350.1"/>
    <property type="molecule type" value="Genomic_DNA"/>
</dbReference>
<organism evidence="1 2">
    <name type="scientific">Ligilactobacillus agilis DSM 20509</name>
    <dbReference type="NCBI Taxonomy" id="1423718"/>
    <lineage>
        <taxon>Bacteria</taxon>
        <taxon>Bacillati</taxon>
        <taxon>Bacillota</taxon>
        <taxon>Bacilli</taxon>
        <taxon>Lactobacillales</taxon>
        <taxon>Lactobacillaceae</taxon>
        <taxon>Ligilactobacillus</taxon>
    </lineage>
</organism>
<name>A0A0R2AHS9_9LACO</name>
<dbReference type="AlphaFoldDB" id="A0A0R2AHS9"/>
<evidence type="ECO:0000313" key="1">
    <source>
        <dbReference type="EMBL" id="KRM63350.1"/>
    </source>
</evidence>
<gene>
    <name evidence="1" type="ORF">FC14_GL000634</name>
</gene>
<keyword evidence="2" id="KW-1185">Reference proteome</keyword>
<evidence type="ECO:0000313" key="2">
    <source>
        <dbReference type="Proteomes" id="UP000051008"/>
    </source>
</evidence>
<dbReference type="Proteomes" id="UP000051008">
    <property type="component" value="Unassembled WGS sequence"/>
</dbReference>
<comment type="caution">
    <text evidence="1">The sequence shown here is derived from an EMBL/GenBank/DDBJ whole genome shotgun (WGS) entry which is preliminary data.</text>
</comment>
<proteinExistence type="predicted"/>
<accession>A0A0R2AHS9</accession>
<reference evidence="1 2" key="1">
    <citation type="journal article" date="2015" name="Genome Announc.">
        <title>Expanding the biotechnology potential of lactobacilli through comparative genomics of 213 strains and associated genera.</title>
        <authorList>
            <person name="Sun Z."/>
            <person name="Harris H.M."/>
            <person name="McCann A."/>
            <person name="Guo C."/>
            <person name="Argimon S."/>
            <person name="Zhang W."/>
            <person name="Yang X."/>
            <person name="Jeffery I.B."/>
            <person name="Cooney J.C."/>
            <person name="Kagawa T.F."/>
            <person name="Liu W."/>
            <person name="Song Y."/>
            <person name="Salvetti E."/>
            <person name="Wrobel A."/>
            <person name="Rasinkangas P."/>
            <person name="Parkhill J."/>
            <person name="Rea M.C."/>
            <person name="O'Sullivan O."/>
            <person name="Ritari J."/>
            <person name="Douillard F.P."/>
            <person name="Paul Ross R."/>
            <person name="Yang R."/>
            <person name="Briner A.E."/>
            <person name="Felis G.E."/>
            <person name="de Vos W.M."/>
            <person name="Barrangou R."/>
            <person name="Klaenhammer T.R."/>
            <person name="Caufield P.W."/>
            <person name="Cui Y."/>
            <person name="Zhang H."/>
            <person name="O'Toole P.W."/>
        </authorList>
    </citation>
    <scope>NUCLEOTIDE SEQUENCE [LARGE SCALE GENOMIC DNA]</scope>
    <source>
        <strain evidence="1 2">DSM 20509</strain>
    </source>
</reference>
<dbReference type="PATRIC" id="fig|1423718.3.peg.658"/>
<sequence>MAMYTNLDNFSLDLEMLLGVYDDKRFKFKMSDELRSSLSASDLKVVDEYLNKAQTALEEAVSVLDDLEAGLEVS</sequence>
<protein>
    <submittedName>
        <fullName evidence="1">Uncharacterized protein</fullName>
    </submittedName>
</protein>